<comment type="similarity">
    <text evidence="2 12">Belongs to the FPP/GGPP synthase family.</text>
</comment>
<evidence type="ECO:0000313" key="14">
    <source>
        <dbReference type="Proteomes" id="UP000004594"/>
    </source>
</evidence>
<evidence type="ECO:0000256" key="7">
    <source>
        <dbReference type="ARBA" id="ARBA00022842"/>
    </source>
</evidence>
<evidence type="ECO:0000256" key="8">
    <source>
        <dbReference type="ARBA" id="ARBA00023229"/>
    </source>
</evidence>
<reference evidence="13 14" key="1">
    <citation type="submission" date="2010-11" db="EMBL/GenBank/DDBJ databases">
        <authorList>
            <person name="Durkin A.S."/>
            <person name="Madupu R."/>
            <person name="Torralba M."/>
            <person name="Gillis M."/>
            <person name="Methe B."/>
            <person name="Sutton G."/>
            <person name="Nelson K.E."/>
        </authorList>
    </citation>
    <scope>NUCLEOTIDE SEQUENCE [LARGE SCALE GENOMIC DNA]</scope>
    <source>
        <strain evidence="13 14">UPII 345-E</strain>
    </source>
</reference>
<dbReference type="PANTHER" id="PTHR43281:SF1">
    <property type="entry name" value="FARNESYL DIPHOSPHATE SYNTHASE"/>
    <property type="match status" value="1"/>
</dbReference>
<dbReference type="InterPro" id="IPR053378">
    <property type="entry name" value="Prenyl_diphosphate_synthase"/>
</dbReference>
<dbReference type="InterPro" id="IPR000092">
    <property type="entry name" value="Polyprenyl_synt"/>
</dbReference>
<keyword evidence="6" id="KW-0479">Metal-binding</keyword>
<evidence type="ECO:0000313" key="13">
    <source>
        <dbReference type="EMBL" id="EFR42896.1"/>
    </source>
</evidence>
<dbReference type="GO" id="GO:0016114">
    <property type="term" value="P:terpenoid biosynthetic process"/>
    <property type="evidence" value="ECO:0007669"/>
    <property type="project" value="UniProtKB-ARBA"/>
</dbReference>
<evidence type="ECO:0000256" key="12">
    <source>
        <dbReference type="RuleBase" id="RU004466"/>
    </source>
</evidence>
<dbReference type="RefSeq" id="WP_007554277.1">
    <property type="nucleotide sequence ID" value="NZ_AENT01000012.1"/>
</dbReference>
<protein>
    <recommendedName>
        <fullName evidence="4">Farnesyl diphosphate synthase</fullName>
        <ecNumber evidence="3">2.5.1.10</ecNumber>
    </recommendedName>
    <alternativeName>
        <fullName evidence="10">(2E,6E)-farnesyl diphosphate synthase</fullName>
    </alternativeName>
    <alternativeName>
        <fullName evidence="9">Geranyltranstransferase</fullName>
    </alternativeName>
</protein>
<dbReference type="eggNOG" id="COG0142">
    <property type="taxonomic scope" value="Bacteria"/>
</dbReference>
<dbReference type="FunFam" id="1.10.600.10:FF:000001">
    <property type="entry name" value="Geranylgeranyl diphosphate synthase"/>
    <property type="match status" value="1"/>
</dbReference>
<dbReference type="PROSITE" id="PS00723">
    <property type="entry name" value="POLYPRENYL_SYNTHASE_1"/>
    <property type="match status" value="1"/>
</dbReference>
<dbReference type="InterPro" id="IPR008949">
    <property type="entry name" value="Isoprenoid_synthase_dom_sf"/>
</dbReference>
<dbReference type="SFLD" id="SFLDG01017">
    <property type="entry name" value="Polyprenyl_Transferase_Like"/>
    <property type="match status" value="1"/>
</dbReference>
<evidence type="ECO:0000256" key="11">
    <source>
        <dbReference type="ARBA" id="ARBA00049399"/>
    </source>
</evidence>
<dbReference type="GO" id="GO:0005737">
    <property type="term" value="C:cytoplasm"/>
    <property type="evidence" value="ECO:0007669"/>
    <property type="project" value="UniProtKB-ARBA"/>
</dbReference>
<dbReference type="Pfam" id="PF00348">
    <property type="entry name" value="polyprenyl_synt"/>
    <property type="match status" value="1"/>
</dbReference>
<evidence type="ECO:0000256" key="2">
    <source>
        <dbReference type="ARBA" id="ARBA00006706"/>
    </source>
</evidence>
<sequence>MIENILKEKRNLINKHLAGLLKTQRPEHKILFDSMNYSLLSNGKRIRGCLFLFILEMFKVDYLQYLDIAASVECVHTYSLIHDDLPCMDNDDYRRGILTNHKKYGEGVALQAGDALLTFAFQLISQAKFSAKDRCKLIEILSIAAGAEGMVAGQVHDIQIENRSIELDELKLLDKFKTGRMIKAPVDMAIQLTHMSISDAEQLRKFAKHLGLLFQITDDILDYKEDNNEIKNTHKNTYVSLLGLEKAKLAAEETAYKAIEALELMQVDSYILTELVLYILNRRT</sequence>
<dbReference type="PROSITE" id="PS00444">
    <property type="entry name" value="POLYPRENYL_SYNTHASE_2"/>
    <property type="match status" value="1"/>
</dbReference>
<dbReference type="SUPFAM" id="SSF48576">
    <property type="entry name" value="Terpenoid synthases"/>
    <property type="match status" value="1"/>
</dbReference>
<gene>
    <name evidence="13" type="ORF">HMPREF9220_1126</name>
</gene>
<evidence type="ECO:0000256" key="6">
    <source>
        <dbReference type="ARBA" id="ARBA00022723"/>
    </source>
</evidence>
<organism evidence="13 14">
    <name type="scientific">Dialister micraerophilus UPII 345-E</name>
    <dbReference type="NCBI Taxonomy" id="910314"/>
    <lineage>
        <taxon>Bacteria</taxon>
        <taxon>Bacillati</taxon>
        <taxon>Bacillota</taxon>
        <taxon>Negativicutes</taxon>
        <taxon>Veillonellales</taxon>
        <taxon>Veillonellaceae</taxon>
        <taxon>Dialister</taxon>
    </lineage>
</organism>
<dbReference type="OrthoDB" id="9805316at2"/>
<evidence type="ECO:0000256" key="9">
    <source>
        <dbReference type="ARBA" id="ARBA00032380"/>
    </source>
</evidence>
<accession>E4L8E3</accession>
<keyword evidence="5 12" id="KW-0808">Transferase</keyword>
<comment type="catalytic activity">
    <reaction evidence="11">
        <text>isopentenyl diphosphate + (2E)-geranyl diphosphate = (2E,6E)-farnesyl diphosphate + diphosphate</text>
        <dbReference type="Rhea" id="RHEA:19361"/>
        <dbReference type="ChEBI" id="CHEBI:33019"/>
        <dbReference type="ChEBI" id="CHEBI:58057"/>
        <dbReference type="ChEBI" id="CHEBI:128769"/>
        <dbReference type="ChEBI" id="CHEBI:175763"/>
        <dbReference type="EC" id="2.5.1.10"/>
    </reaction>
</comment>
<dbReference type="AlphaFoldDB" id="E4L8E3"/>
<dbReference type="EC" id="2.5.1.10" evidence="3"/>
<dbReference type="EMBL" id="AENT01000012">
    <property type="protein sequence ID" value="EFR42896.1"/>
    <property type="molecule type" value="Genomic_DNA"/>
</dbReference>
<dbReference type="InterPro" id="IPR033749">
    <property type="entry name" value="Polyprenyl_synt_CS"/>
</dbReference>
<dbReference type="Gene3D" id="1.10.600.10">
    <property type="entry name" value="Farnesyl Diphosphate Synthase"/>
    <property type="match status" value="1"/>
</dbReference>
<dbReference type="GO" id="GO:0046872">
    <property type="term" value="F:metal ion binding"/>
    <property type="evidence" value="ECO:0007669"/>
    <property type="project" value="UniProtKB-KW"/>
</dbReference>
<dbReference type="GO" id="GO:0004337">
    <property type="term" value="F:(2E,6E)-farnesyl diphosphate synthase activity"/>
    <property type="evidence" value="ECO:0007669"/>
    <property type="project" value="UniProtKB-EC"/>
</dbReference>
<evidence type="ECO:0000256" key="3">
    <source>
        <dbReference type="ARBA" id="ARBA00012439"/>
    </source>
</evidence>
<evidence type="ECO:0000256" key="4">
    <source>
        <dbReference type="ARBA" id="ARBA00015100"/>
    </source>
</evidence>
<evidence type="ECO:0000256" key="10">
    <source>
        <dbReference type="ARBA" id="ARBA00032873"/>
    </source>
</evidence>
<evidence type="ECO:0000256" key="1">
    <source>
        <dbReference type="ARBA" id="ARBA00001946"/>
    </source>
</evidence>
<keyword evidence="8" id="KW-0414">Isoprene biosynthesis</keyword>
<name>E4L8E3_9FIRM</name>
<evidence type="ECO:0000256" key="5">
    <source>
        <dbReference type="ARBA" id="ARBA00022679"/>
    </source>
</evidence>
<dbReference type="NCBIfam" id="NF045485">
    <property type="entry name" value="FPPsyn"/>
    <property type="match status" value="1"/>
</dbReference>
<proteinExistence type="inferred from homology"/>
<dbReference type="SFLD" id="SFLDS00005">
    <property type="entry name" value="Isoprenoid_Synthase_Type_I"/>
    <property type="match status" value="1"/>
</dbReference>
<comment type="cofactor">
    <cofactor evidence="1">
        <name>Mg(2+)</name>
        <dbReference type="ChEBI" id="CHEBI:18420"/>
    </cofactor>
</comment>
<comment type="caution">
    <text evidence="13">The sequence shown here is derived from an EMBL/GenBank/DDBJ whole genome shotgun (WGS) entry which is preliminary data.</text>
</comment>
<dbReference type="Proteomes" id="UP000004594">
    <property type="component" value="Unassembled WGS sequence"/>
</dbReference>
<dbReference type="PANTHER" id="PTHR43281">
    <property type="entry name" value="FARNESYL DIPHOSPHATE SYNTHASE"/>
    <property type="match status" value="1"/>
</dbReference>
<keyword evidence="7" id="KW-0460">Magnesium</keyword>